<feature type="domain" description="Alpha-carbonic anhydrase" evidence="11">
    <location>
        <begin position="32"/>
        <end position="251"/>
    </location>
</feature>
<keyword evidence="7 10" id="KW-0862">Zinc</keyword>
<comment type="subcellular location">
    <subcellularLocation>
        <location evidence="3">Plastid</location>
        <location evidence="3">Chloroplast stroma</location>
    </subcellularLocation>
</comment>
<comment type="cofactor">
    <cofactor evidence="1 10">
        <name>Zn(2+)</name>
        <dbReference type="ChEBI" id="CHEBI:29105"/>
    </cofactor>
</comment>
<dbReference type="PANTHER" id="PTHR18952:SF208">
    <property type="entry name" value="CARBONIC ANHYDRASE XA-RELATED"/>
    <property type="match status" value="1"/>
</dbReference>
<evidence type="ECO:0000256" key="1">
    <source>
        <dbReference type="ARBA" id="ARBA00001947"/>
    </source>
</evidence>
<dbReference type="InterPro" id="IPR018338">
    <property type="entry name" value="Carbonic_anhydrase_a-class_CS"/>
</dbReference>
<evidence type="ECO:0000256" key="3">
    <source>
        <dbReference type="ARBA" id="ARBA00004470"/>
    </source>
</evidence>
<comment type="similarity">
    <text evidence="4">Belongs to the alpha-class carbonic anhydrase family.</text>
</comment>
<evidence type="ECO:0000256" key="10">
    <source>
        <dbReference type="RuleBase" id="RU367011"/>
    </source>
</evidence>
<keyword evidence="10" id="KW-0732">Signal</keyword>
<dbReference type="GO" id="GO:0004089">
    <property type="term" value="F:carbonate dehydratase activity"/>
    <property type="evidence" value="ECO:0007669"/>
    <property type="project" value="UniProtKB-UniRule"/>
</dbReference>
<dbReference type="EC" id="4.2.1.1" evidence="5 10"/>
<dbReference type="GO" id="GO:0008270">
    <property type="term" value="F:zinc ion binding"/>
    <property type="evidence" value="ECO:0007669"/>
    <property type="project" value="UniProtKB-UniRule"/>
</dbReference>
<dbReference type="InterPro" id="IPR041891">
    <property type="entry name" value="Alpha_CA_prokaryot-like"/>
</dbReference>
<evidence type="ECO:0000256" key="6">
    <source>
        <dbReference type="ARBA" id="ARBA00022723"/>
    </source>
</evidence>
<dbReference type="Gene3D" id="3.10.200.10">
    <property type="entry name" value="Alpha carbonic anhydrase"/>
    <property type="match status" value="1"/>
</dbReference>
<dbReference type="InterPro" id="IPR023561">
    <property type="entry name" value="Carbonic_anhydrase_a-class"/>
</dbReference>
<evidence type="ECO:0000256" key="9">
    <source>
        <dbReference type="ARBA" id="ARBA00048348"/>
    </source>
</evidence>
<dbReference type="SMART" id="SM01057">
    <property type="entry name" value="Carb_anhydrase"/>
    <property type="match status" value="1"/>
</dbReference>
<organism evidence="12 13">
    <name type="scientific">Clitoria ternatea</name>
    <name type="common">Butterfly pea</name>
    <dbReference type="NCBI Taxonomy" id="43366"/>
    <lineage>
        <taxon>Eukaryota</taxon>
        <taxon>Viridiplantae</taxon>
        <taxon>Streptophyta</taxon>
        <taxon>Embryophyta</taxon>
        <taxon>Tracheophyta</taxon>
        <taxon>Spermatophyta</taxon>
        <taxon>Magnoliopsida</taxon>
        <taxon>eudicotyledons</taxon>
        <taxon>Gunneridae</taxon>
        <taxon>Pentapetalae</taxon>
        <taxon>rosids</taxon>
        <taxon>fabids</taxon>
        <taxon>Fabales</taxon>
        <taxon>Fabaceae</taxon>
        <taxon>Papilionoideae</taxon>
        <taxon>50 kb inversion clade</taxon>
        <taxon>NPAAA clade</taxon>
        <taxon>indigoferoid/millettioid clade</taxon>
        <taxon>Phaseoleae</taxon>
        <taxon>Clitoria</taxon>
    </lineage>
</organism>
<comment type="caution">
    <text evidence="12">The sequence shown here is derived from an EMBL/GenBank/DDBJ whole genome shotgun (WGS) entry which is preliminary data.</text>
</comment>
<reference evidence="12 13" key="1">
    <citation type="submission" date="2024-01" db="EMBL/GenBank/DDBJ databases">
        <title>The genomes of 5 underutilized Papilionoideae crops provide insights into root nodulation and disease resistance.</title>
        <authorList>
            <person name="Yuan L."/>
        </authorList>
    </citation>
    <scope>NUCLEOTIDE SEQUENCE [LARGE SCALE GENOMIC DNA]</scope>
    <source>
        <strain evidence="12">LY-2023</strain>
        <tissue evidence="12">Leaf</tissue>
    </source>
</reference>
<evidence type="ECO:0000313" key="13">
    <source>
        <dbReference type="Proteomes" id="UP001359559"/>
    </source>
</evidence>
<dbReference type="GO" id="GO:0009570">
    <property type="term" value="C:chloroplast stroma"/>
    <property type="evidence" value="ECO:0007669"/>
    <property type="project" value="UniProtKB-SubCell"/>
</dbReference>
<dbReference type="PANTHER" id="PTHR18952">
    <property type="entry name" value="CARBONIC ANHYDRASE"/>
    <property type="match status" value="1"/>
</dbReference>
<comment type="function">
    <text evidence="2 10">Reversible hydration of carbon dioxide.</text>
</comment>
<dbReference type="CDD" id="cd03124">
    <property type="entry name" value="alpha_CA_prokaryotic_like"/>
    <property type="match status" value="1"/>
</dbReference>
<evidence type="ECO:0000256" key="5">
    <source>
        <dbReference type="ARBA" id="ARBA00012925"/>
    </source>
</evidence>
<evidence type="ECO:0000256" key="4">
    <source>
        <dbReference type="ARBA" id="ARBA00006365"/>
    </source>
</evidence>
<evidence type="ECO:0000256" key="7">
    <source>
        <dbReference type="ARBA" id="ARBA00022833"/>
    </source>
</evidence>
<evidence type="ECO:0000256" key="2">
    <source>
        <dbReference type="ARBA" id="ARBA00002904"/>
    </source>
</evidence>
<evidence type="ECO:0000313" key="12">
    <source>
        <dbReference type="EMBL" id="KAK7295529.1"/>
    </source>
</evidence>
<dbReference type="GO" id="GO:0006730">
    <property type="term" value="P:one-carbon metabolic process"/>
    <property type="evidence" value="ECO:0007669"/>
    <property type="project" value="TreeGrafter"/>
</dbReference>
<dbReference type="InterPro" id="IPR036398">
    <property type="entry name" value="CA_dom_sf"/>
</dbReference>
<feature type="signal peptide" evidence="10">
    <location>
        <begin position="1"/>
        <end position="30"/>
    </location>
</feature>
<feature type="chain" id="PRO_5042673061" description="Carbonic anhydrase" evidence="10">
    <location>
        <begin position="31"/>
        <end position="251"/>
    </location>
</feature>
<accession>A0AAN9JC37</accession>
<comment type="similarity">
    <text evidence="10">Belongs to the alpha-carbonic anhydrase family.</text>
</comment>
<proteinExistence type="inferred from homology"/>
<comment type="catalytic activity">
    <reaction evidence="9 10">
        <text>hydrogencarbonate + H(+) = CO2 + H2O</text>
        <dbReference type="Rhea" id="RHEA:10748"/>
        <dbReference type="ChEBI" id="CHEBI:15377"/>
        <dbReference type="ChEBI" id="CHEBI:15378"/>
        <dbReference type="ChEBI" id="CHEBI:16526"/>
        <dbReference type="ChEBI" id="CHEBI:17544"/>
        <dbReference type="EC" id="4.2.1.1"/>
    </reaction>
</comment>
<dbReference type="PROSITE" id="PS51144">
    <property type="entry name" value="ALPHA_CA_2"/>
    <property type="match status" value="1"/>
</dbReference>
<sequence length="251" mass="28311">MDFVSAIKFLIAFCLFTVTALLSPPAMCQGEEDFNYDLNSKKGPLFWGKIRPEWYLCKNGTMQSPINLVGVNAVFDSGTRWNYQPSNATLRATDHDVTINFNGNAGNITINGTQYRLVQTHWHSPSEHYINGKRYDLEVHMVHNSSTGQTAVTGAVYRKGPKPDPFLSSIEDALMLIAENRSQARAVGIVHPNQIVNVTGSNYFRYNGSLTTPPCHQGVIWTLFTKEQYTNARPLQPRNNRQVQLYKPTNR</sequence>
<evidence type="ECO:0000256" key="8">
    <source>
        <dbReference type="ARBA" id="ARBA00023239"/>
    </source>
</evidence>
<keyword evidence="6 10" id="KW-0479">Metal-binding</keyword>
<gene>
    <name evidence="12" type="ORF">RJT34_18439</name>
</gene>
<keyword evidence="8 10" id="KW-0456">Lyase</keyword>
<dbReference type="PROSITE" id="PS00162">
    <property type="entry name" value="ALPHA_CA_1"/>
    <property type="match status" value="1"/>
</dbReference>
<protein>
    <recommendedName>
        <fullName evidence="5 10">Carbonic anhydrase</fullName>
        <ecNumber evidence="5 10">4.2.1.1</ecNumber>
    </recommendedName>
</protein>
<dbReference type="EMBL" id="JAYKXN010000004">
    <property type="protein sequence ID" value="KAK7295529.1"/>
    <property type="molecule type" value="Genomic_DNA"/>
</dbReference>
<dbReference type="Pfam" id="PF00194">
    <property type="entry name" value="Carb_anhydrase"/>
    <property type="match status" value="1"/>
</dbReference>
<dbReference type="SUPFAM" id="SSF51069">
    <property type="entry name" value="Carbonic anhydrase"/>
    <property type="match status" value="1"/>
</dbReference>
<name>A0AAN9JC37_CLITE</name>
<dbReference type="AlphaFoldDB" id="A0AAN9JC37"/>
<keyword evidence="13" id="KW-1185">Reference proteome</keyword>
<evidence type="ECO:0000259" key="11">
    <source>
        <dbReference type="PROSITE" id="PS51144"/>
    </source>
</evidence>
<dbReference type="InterPro" id="IPR001148">
    <property type="entry name" value="CA_dom"/>
</dbReference>
<dbReference type="Proteomes" id="UP001359559">
    <property type="component" value="Unassembled WGS sequence"/>
</dbReference>